<proteinExistence type="predicted"/>
<dbReference type="EMBL" id="JACXVP010000011">
    <property type="protein sequence ID" value="KAG5576026.1"/>
    <property type="molecule type" value="Genomic_DNA"/>
</dbReference>
<name>A0A9J5WKG4_SOLCO</name>
<evidence type="ECO:0000313" key="1">
    <source>
        <dbReference type="EMBL" id="KAG5576026.1"/>
    </source>
</evidence>
<dbReference type="Proteomes" id="UP000824120">
    <property type="component" value="Chromosome 11"/>
</dbReference>
<gene>
    <name evidence="1" type="ORF">H5410_056160</name>
</gene>
<evidence type="ECO:0008006" key="3">
    <source>
        <dbReference type="Google" id="ProtNLM"/>
    </source>
</evidence>
<sequence>MVAYMRSKMILFVFRQSHLSNKNGKTTMLIGDMEIARLMIHVQQVEKENLKDREEFCNKRAKTTNHKSDQ</sequence>
<reference evidence="1 2" key="1">
    <citation type="submission" date="2020-09" db="EMBL/GenBank/DDBJ databases">
        <title>De no assembly of potato wild relative species, Solanum commersonii.</title>
        <authorList>
            <person name="Cho K."/>
        </authorList>
    </citation>
    <scope>NUCLEOTIDE SEQUENCE [LARGE SCALE GENOMIC DNA]</scope>
    <source>
        <strain evidence="1">LZ3.2</strain>
        <tissue evidence="1">Leaf</tissue>
    </source>
</reference>
<dbReference type="OrthoDB" id="1306017at2759"/>
<comment type="caution">
    <text evidence="1">The sequence shown here is derived from an EMBL/GenBank/DDBJ whole genome shotgun (WGS) entry which is preliminary data.</text>
</comment>
<protein>
    <recommendedName>
        <fullName evidence="3">Gag-pol polyprotein</fullName>
    </recommendedName>
</protein>
<dbReference type="AlphaFoldDB" id="A0A9J5WKG4"/>
<evidence type="ECO:0000313" key="2">
    <source>
        <dbReference type="Proteomes" id="UP000824120"/>
    </source>
</evidence>
<keyword evidence="2" id="KW-1185">Reference proteome</keyword>
<accession>A0A9J5WKG4</accession>
<organism evidence="1 2">
    <name type="scientific">Solanum commersonii</name>
    <name type="common">Commerson's wild potato</name>
    <name type="synonym">Commerson's nightshade</name>
    <dbReference type="NCBI Taxonomy" id="4109"/>
    <lineage>
        <taxon>Eukaryota</taxon>
        <taxon>Viridiplantae</taxon>
        <taxon>Streptophyta</taxon>
        <taxon>Embryophyta</taxon>
        <taxon>Tracheophyta</taxon>
        <taxon>Spermatophyta</taxon>
        <taxon>Magnoliopsida</taxon>
        <taxon>eudicotyledons</taxon>
        <taxon>Gunneridae</taxon>
        <taxon>Pentapetalae</taxon>
        <taxon>asterids</taxon>
        <taxon>lamiids</taxon>
        <taxon>Solanales</taxon>
        <taxon>Solanaceae</taxon>
        <taxon>Solanoideae</taxon>
        <taxon>Solaneae</taxon>
        <taxon>Solanum</taxon>
    </lineage>
</organism>